<sequence>MTDDNYDNFLKTIFSYAVVIRADVEEIQALKQYLADHKIKIVFQKTSTNKMFIKEDAP</sequence>
<organism evidence="1">
    <name type="scientific">marine sediment metagenome</name>
    <dbReference type="NCBI Taxonomy" id="412755"/>
    <lineage>
        <taxon>unclassified sequences</taxon>
        <taxon>metagenomes</taxon>
        <taxon>ecological metagenomes</taxon>
    </lineage>
</organism>
<dbReference type="EMBL" id="BARV01007709">
    <property type="protein sequence ID" value="GAI11656.1"/>
    <property type="molecule type" value="Genomic_DNA"/>
</dbReference>
<dbReference type="AlphaFoldDB" id="X1M0R1"/>
<accession>X1M0R1</accession>
<evidence type="ECO:0000313" key="1">
    <source>
        <dbReference type="EMBL" id="GAI11656.1"/>
    </source>
</evidence>
<name>X1M0R1_9ZZZZ</name>
<reference evidence="1" key="1">
    <citation type="journal article" date="2014" name="Front. Microbiol.">
        <title>High frequency of phylogenetically diverse reductive dehalogenase-homologous genes in deep subseafloor sedimentary metagenomes.</title>
        <authorList>
            <person name="Kawai M."/>
            <person name="Futagami T."/>
            <person name="Toyoda A."/>
            <person name="Takaki Y."/>
            <person name="Nishi S."/>
            <person name="Hori S."/>
            <person name="Arai W."/>
            <person name="Tsubouchi T."/>
            <person name="Morono Y."/>
            <person name="Uchiyama I."/>
            <person name="Ito T."/>
            <person name="Fujiyama A."/>
            <person name="Inagaki F."/>
            <person name="Takami H."/>
        </authorList>
    </citation>
    <scope>NUCLEOTIDE SEQUENCE</scope>
    <source>
        <strain evidence="1">Expedition CK06-06</strain>
    </source>
</reference>
<proteinExistence type="predicted"/>
<protein>
    <submittedName>
        <fullName evidence="1">Uncharacterized protein</fullName>
    </submittedName>
</protein>
<comment type="caution">
    <text evidence="1">The sequence shown here is derived from an EMBL/GenBank/DDBJ whole genome shotgun (WGS) entry which is preliminary data.</text>
</comment>
<gene>
    <name evidence="1" type="ORF">S06H3_15650</name>
</gene>